<dbReference type="InterPro" id="IPR000488">
    <property type="entry name" value="Death_dom"/>
</dbReference>
<comment type="caution">
    <text evidence="2">The sequence shown here is derived from an EMBL/GenBank/DDBJ whole genome shotgun (WGS) entry which is preliminary data.</text>
</comment>
<dbReference type="Pfam" id="PF00531">
    <property type="entry name" value="Death"/>
    <property type="match status" value="1"/>
</dbReference>
<dbReference type="PROSITE" id="PS50017">
    <property type="entry name" value="DEATH_DOMAIN"/>
    <property type="match status" value="1"/>
</dbReference>
<proteinExistence type="predicted"/>
<dbReference type="InterPro" id="IPR011029">
    <property type="entry name" value="DEATH-like_dom_sf"/>
</dbReference>
<dbReference type="CDD" id="cd01670">
    <property type="entry name" value="Death"/>
    <property type="match status" value="1"/>
</dbReference>
<name>A0ABQ9I704_9NEOP</name>
<evidence type="ECO:0000313" key="3">
    <source>
        <dbReference type="Proteomes" id="UP001159363"/>
    </source>
</evidence>
<dbReference type="Proteomes" id="UP001159363">
    <property type="component" value="Chromosome 2"/>
</dbReference>
<gene>
    <name evidence="2" type="ORF">PR048_005003</name>
</gene>
<sequence length="94" mass="10477">MMNMVRENHRVVKSWTTLAHALGMSRQVHSIRTKVLVYGEDLELCVVYLLQEWVGTAASKATLSNLLDALRSESYNDVAGLCTQMHPTASKQGD</sequence>
<evidence type="ECO:0000313" key="2">
    <source>
        <dbReference type="EMBL" id="KAJ8892423.1"/>
    </source>
</evidence>
<dbReference type="EMBL" id="JARBHB010000002">
    <property type="protein sequence ID" value="KAJ8892423.1"/>
    <property type="molecule type" value="Genomic_DNA"/>
</dbReference>
<feature type="domain" description="Death" evidence="1">
    <location>
        <begin position="14"/>
        <end position="79"/>
    </location>
</feature>
<accession>A0ABQ9I704</accession>
<organism evidence="2 3">
    <name type="scientific">Dryococelus australis</name>
    <dbReference type="NCBI Taxonomy" id="614101"/>
    <lineage>
        <taxon>Eukaryota</taxon>
        <taxon>Metazoa</taxon>
        <taxon>Ecdysozoa</taxon>
        <taxon>Arthropoda</taxon>
        <taxon>Hexapoda</taxon>
        <taxon>Insecta</taxon>
        <taxon>Pterygota</taxon>
        <taxon>Neoptera</taxon>
        <taxon>Polyneoptera</taxon>
        <taxon>Phasmatodea</taxon>
        <taxon>Verophasmatodea</taxon>
        <taxon>Anareolatae</taxon>
        <taxon>Phasmatidae</taxon>
        <taxon>Eurycanthinae</taxon>
        <taxon>Dryococelus</taxon>
    </lineage>
</organism>
<keyword evidence="3" id="KW-1185">Reference proteome</keyword>
<protein>
    <recommendedName>
        <fullName evidence="1">Death domain-containing protein</fullName>
    </recommendedName>
</protein>
<reference evidence="2 3" key="1">
    <citation type="submission" date="2023-02" db="EMBL/GenBank/DDBJ databases">
        <title>LHISI_Scaffold_Assembly.</title>
        <authorList>
            <person name="Stuart O.P."/>
            <person name="Cleave R."/>
            <person name="Magrath M.J.L."/>
            <person name="Mikheyev A.S."/>
        </authorList>
    </citation>
    <scope>NUCLEOTIDE SEQUENCE [LARGE SCALE GENOMIC DNA]</scope>
    <source>
        <strain evidence="2">Daus_M_001</strain>
        <tissue evidence="2">Leg muscle</tissue>
    </source>
</reference>
<dbReference type="SUPFAM" id="SSF47986">
    <property type="entry name" value="DEATH domain"/>
    <property type="match status" value="1"/>
</dbReference>
<evidence type="ECO:0000259" key="1">
    <source>
        <dbReference type="PROSITE" id="PS50017"/>
    </source>
</evidence>
<dbReference type="Gene3D" id="1.10.533.10">
    <property type="entry name" value="Death Domain, Fas"/>
    <property type="match status" value="1"/>
</dbReference>